<dbReference type="UniPathway" id="UPA00085"/>
<dbReference type="EC" id="2.3.1.275" evidence="10"/>
<evidence type="ECO:0000256" key="7">
    <source>
        <dbReference type="ARBA" id="ARBA00023136"/>
    </source>
</evidence>
<keyword evidence="1 10" id="KW-1003">Cell membrane</keyword>
<evidence type="ECO:0000256" key="5">
    <source>
        <dbReference type="ARBA" id="ARBA00022989"/>
    </source>
</evidence>
<comment type="caution">
    <text evidence="10">Lacks conserved residue(s) required for the propagation of feature annotation.</text>
</comment>
<evidence type="ECO:0000256" key="8">
    <source>
        <dbReference type="ARBA" id="ARBA00023209"/>
    </source>
</evidence>
<dbReference type="AlphaFoldDB" id="A0A1F7GUI7"/>
<organism evidence="11 12">
    <name type="scientific">Candidatus Roizmanbacteria bacterium RIFCSPHIGHO2_02_FULL_37_24</name>
    <dbReference type="NCBI Taxonomy" id="1802037"/>
    <lineage>
        <taxon>Bacteria</taxon>
        <taxon>Candidatus Roizmaniibacteriota</taxon>
    </lineage>
</organism>
<keyword evidence="7 10" id="KW-0472">Membrane</keyword>
<dbReference type="EMBL" id="MFZM01000037">
    <property type="protein sequence ID" value="OGK22680.1"/>
    <property type="molecule type" value="Genomic_DNA"/>
</dbReference>
<keyword evidence="5 10" id="KW-1133">Transmembrane helix</keyword>
<sequence>MSTVVALFLAYFLGAIPWGIVFCRLANGRDPREHGSSRTGGTNVYRTSGPIPAILTVGFDVAKGYAAVILASQLSGGSPIVISLAAVLAIAGHNWSVFAGFKGGAGTTPNVGALLAIFPQMVVVALGLSAITLIIWRQASRATIINSLATTGATGGLALLVSPAYLLYGVGQLALVLYALYQGGNLRRLIHGNEIRAERIR</sequence>
<evidence type="ECO:0000256" key="3">
    <source>
        <dbReference type="ARBA" id="ARBA00022679"/>
    </source>
</evidence>
<keyword evidence="3 10" id="KW-0808">Transferase</keyword>
<comment type="subcellular location">
    <subcellularLocation>
        <location evidence="10">Cell membrane</location>
        <topology evidence="10">Multi-pass membrane protein</topology>
    </subcellularLocation>
</comment>
<dbReference type="InterPro" id="IPR003811">
    <property type="entry name" value="G3P_acylTferase_PlsY"/>
</dbReference>
<dbReference type="GO" id="GO:0043772">
    <property type="term" value="F:acyl-phosphate glycerol-3-phosphate acyltransferase activity"/>
    <property type="evidence" value="ECO:0007669"/>
    <property type="project" value="UniProtKB-UniRule"/>
</dbReference>
<comment type="similarity">
    <text evidence="10">Belongs to the PlsY family.</text>
</comment>
<dbReference type="SMART" id="SM01207">
    <property type="entry name" value="G3P_acyltransf"/>
    <property type="match status" value="1"/>
</dbReference>
<dbReference type="GO" id="GO:0008654">
    <property type="term" value="P:phospholipid biosynthetic process"/>
    <property type="evidence" value="ECO:0007669"/>
    <property type="project" value="UniProtKB-UniRule"/>
</dbReference>
<gene>
    <name evidence="10" type="primary">plsY</name>
    <name evidence="11" type="ORF">A3C24_00635</name>
</gene>
<dbReference type="PANTHER" id="PTHR30309:SF0">
    <property type="entry name" value="GLYCEROL-3-PHOSPHATE ACYLTRANSFERASE-RELATED"/>
    <property type="match status" value="1"/>
</dbReference>
<name>A0A1F7GUI7_9BACT</name>
<dbReference type="HAMAP" id="MF_01043">
    <property type="entry name" value="PlsY"/>
    <property type="match status" value="1"/>
</dbReference>
<keyword evidence="2 10" id="KW-0444">Lipid biosynthesis</keyword>
<accession>A0A1F7GUI7</accession>
<feature type="transmembrane region" description="Helical" evidence="10">
    <location>
        <begin position="156"/>
        <end position="181"/>
    </location>
</feature>
<keyword evidence="9 10" id="KW-1208">Phospholipid metabolism</keyword>
<evidence type="ECO:0000256" key="1">
    <source>
        <dbReference type="ARBA" id="ARBA00022475"/>
    </source>
</evidence>
<dbReference type="Pfam" id="PF02660">
    <property type="entry name" value="G3P_acyltransf"/>
    <property type="match status" value="1"/>
</dbReference>
<comment type="pathway">
    <text evidence="10">Lipid metabolism; phospholipid metabolism.</text>
</comment>
<evidence type="ECO:0000256" key="10">
    <source>
        <dbReference type="HAMAP-Rule" id="MF_01043"/>
    </source>
</evidence>
<feature type="transmembrane region" description="Helical" evidence="10">
    <location>
        <begin position="80"/>
        <end position="101"/>
    </location>
</feature>
<evidence type="ECO:0000313" key="11">
    <source>
        <dbReference type="EMBL" id="OGK22680.1"/>
    </source>
</evidence>
<evidence type="ECO:0000256" key="4">
    <source>
        <dbReference type="ARBA" id="ARBA00022692"/>
    </source>
</evidence>
<keyword evidence="6 10" id="KW-0443">Lipid metabolism</keyword>
<comment type="function">
    <text evidence="10">Catalyzes the transfer of an acyl group from acyl-phosphate (acyl-PO(4)) to glycerol-3-phosphate (G3P) to form lysophosphatidic acid (LPA). This enzyme utilizes acyl-phosphate as fatty acyl donor, but not acyl-CoA or acyl-ACP.</text>
</comment>
<keyword evidence="8 10" id="KW-0594">Phospholipid biosynthesis</keyword>
<evidence type="ECO:0000256" key="2">
    <source>
        <dbReference type="ARBA" id="ARBA00022516"/>
    </source>
</evidence>
<evidence type="ECO:0000313" key="12">
    <source>
        <dbReference type="Proteomes" id="UP000177159"/>
    </source>
</evidence>
<dbReference type="Proteomes" id="UP000177159">
    <property type="component" value="Unassembled WGS sequence"/>
</dbReference>
<comment type="caution">
    <text evidence="11">The sequence shown here is derived from an EMBL/GenBank/DDBJ whole genome shotgun (WGS) entry which is preliminary data.</text>
</comment>
<reference evidence="11 12" key="1">
    <citation type="journal article" date="2016" name="Nat. Commun.">
        <title>Thousands of microbial genomes shed light on interconnected biogeochemical processes in an aquifer system.</title>
        <authorList>
            <person name="Anantharaman K."/>
            <person name="Brown C.T."/>
            <person name="Hug L.A."/>
            <person name="Sharon I."/>
            <person name="Castelle C.J."/>
            <person name="Probst A.J."/>
            <person name="Thomas B.C."/>
            <person name="Singh A."/>
            <person name="Wilkins M.J."/>
            <person name="Karaoz U."/>
            <person name="Brodie E.L."/>
            <person name="Williams K.H."/>
            <person name="Hubbard S.S."/>
            <person name="Banfield J.F."/>
        </authorList>
    </citation>
    <scope>NUCLEOTIDE SEQUENCE [LARGE SCALE GENOMIC DNA]</scope>
</reference>
<keyword evidence="4 10" id="KW-0812">Transmembrane</keyword>
<comment type="subunit">
    <text evidence="10">Probably interacts with PlsX.</text>
</comment>
<comment type="catalytic activity">
    <reaction evidence="10">
        <text>an acyl phosphate + sn-glycerol 3-phosphate = a 1-acyl-sn-glycero-3-phosphate + phosphate</text>
        <dbReference type="Rhea" id="RHEA:34075"/>
        <dbReference type="ChEBI" id="CHEBI:43474"/>
        <dbReference type="ChEBI" id="CHEBI:57597"/>
        <dbReference type="ChEBI" id="CHEBI:57970"/>
        <dbReference type="ChEBI" id="CHEBI:59918"/>
        <dbReference type="EC" id="2.3.1.275"/>
    </reaction>
</comment>
<feature type="transmembrane region" description="Helical" evidence="10">
    <location>
        <begin position="113"/>
        <end position="136"/>
    </location>
</feature>
<dbReference type="PANTHER" id="PTHR30309">
    <property type="entry name" value="INNER MEMBRANE PROTEIN YGIH"/>
    <property type="match status" value="1"/>
</dbReference>
<dbReference type="GO" id="GO:0005886">
    <property type="term" value="C:plasma membrane"/>
    <property type="evidence" value="ECO:0007669"/>
    <property type="project" value="UniProtKB-SubCell"/>
</dbReference>
<evidence type="ECO:0000256" key="9">
    <source>
        <dbReference type="ARBA" id="ARBA00023264"/>
    </source>
</evidence>
<protein>
    <recommendedName>
        <fullName evidence="10">Glycerol-3-phosphate acyltransferase</fullName>
    </recommendedName>
    <alternativeName>
        <fullName evidence="10">Acyl-PO4 G3P acyltransferase</fullName>
    </alternativeName>
    <alternativeName>
        <fullName evidence="10">Acyl-phosphate--glycerol-3-phosphate acyltransferase</fullName>
    </alternativeName>
    <alternativeName>
        <fullName evidence="10">G3P acyltransferase</fullName>
        <shortName evidence="10">GPAT</shortName>
        <ecNumber evidence="10">2.3.1.275</ecNumber>
    </alternativeName>
    <alternativeName>
        <fullName evidence="10">Lysophosphatidic acid synthase</fullName>
        <shortName evidence="10">LPA synthase</shortName>
    </alternativeName>
</protein>
<proteinExistence type="inferred from homology"/>
<evidence type="ECO:0000256" key="6">
    <source>
        <dbReference type="ARBA" id="ARBA00023098"/>
    </source>
</evidence>